<keyword evidence="2" id="KW-1185">Reference proteome</keyword>
<evidence type="ECO:0000313" key="1">
    <source>
        <dbReference type="EMBL" id="CAG8753638.1"/>
    </source>
</evidence>
<protein>
    <submittedName>
        <fullName evidence="1">10692_t:CDS:1</fullName>
    </submittedName>
</protein>
<dbReference type="EMBL" id="CAJVPS010042228">
    <property type="protein sequence ID" value="CAG8753638.1"/>
    <property type="molecule type" value="Genomic_DNA"/>
</dbReference>
<accession>A0A9N9IWB5</accession>
<proteinExistence type="predicted"/>
<dbReference type="Proteomes" id="UP000789508">
    <property type="component" value="Unassembled WGS sequence"/>
</dbReference>
<organism evidence="1 2">
    <name type="scientific">Ambispora leptoticha</name>
    <dbReference type="NCBI Taxonomy" id="144679"/>
    <lineage>
        <taxon>Eukaryota</taxon>
        <taxon>Fungi</taxon>
        <taxon>Fungi incertae sedis</taxon>
        <taxon>Mucoromycota</taxon>
        <taxon>Glomeromycotina</taxon>
        <taxon>Glomeromycetes</taxon>
        <taxon>Archaeosporales</taxon>
        <taxon>Ambisporaceae</taxon>
        <taxon>Ambispora</taxon>
    </lineage>
</organism>
<feature type="non-terminal residue" evidence="1">
    <location>
        <position position="1"/>
    </location>
</feature>
<sequence>PIFKRRIVNGVIYILPTQVKNMRVKLEQPVQIFKQPGVESGA</sequence>
<dbReference type="AlphaFoldDB" id="A0A9N9IWB5"/>
<evidence type="ECO:0000313" key="2">
    <source>
        <dbReference type="Proteomes" id="UP000789508"/>
    </source>
</evidence>
<gene>
    <name evidence="1" type="ORF">ALEPTO_LOCUS13391</name>
</gene>
<comment type="caution">
    <text evidence="1">The sequence shown here is derived from an EMBL/GenBank/DDBJ whole genome shotgun (WGS) entry which is preliminary data.</text>
</comment>
<feature type="non-terminal residue" evidence="1">
    <location>
        <position position="42"/>
    </location>
</feature>
<name>A0A9N9IWB5_9GLOM</name>
<reference evidence="1" key="1">
    <citation type="submission" date="2021-06" db="EMBL/GenBank/DDBJ databases">
        <authorList>
            <person name="Kallberg Y."/>
            <person name="Tangrot J."/>
            <person name="Rosling A."/>
        </authorList>
    </citation>
    <scope>NUCLEOTIDE SEQUENCE</scope>
    <source>
        <strain evidence="1">FL130A</strain>
    </source>
</reference>